<dbReference type="Gene3D" id="3.40.50.150">
    <property type="entry name" value="Vaccinia Virus protein VP39"/>
    <property type="match status" value="1"/>
</dbReference>
<dbReference type="Proteomes" id="UP000807306">
    <property type="component" value="Unassembled WGS sequence"/>
</dbReference>
<dbReference type="InterPro" id="IPR004557">
    <property type="entry name" value="PrmC-related"/>
</dbReference>
<dbReference type="PANTHER" id="PTHR45875:SF1">
    <property type="entry name" value="METHYLTRANSFERASE N6AMT1"/>
    <property type="match status" value="1"/>
</dbReference>
<name>A0A9P6EVF6_9AGAR</name>
<dbReference type="InterPro" id="IPR052190">
    <property type="entry name" value="Euk-Arch_PrmC-MTase"/>
</dbReference>
<comment type="caution">
    <text evidence="8">The sequence shown here is derived from an EMBL/GenBank/DDBJ whole genome shotgun (WGS) entry which is preliminary data.</text>
</comment>
<keyword evidence="6" id="KW-0539">Nucleus</keyword>
<dbReference type="FunFam" id="3.40.50.150:FF:000077">
    <property type="entry name" value="HemK methyltransferase family member 2"/>
    <property type="match status" value="1"/>
</dbReference>
<keyword evidence="3 8" id="KW-0489">Methyltransferase</keyword>
<evidence type="ECO:0000259" key="7">
    <source>
        <dbReference type="Pfam" id="PF05175"/>
    </source>
</evidence>
<dbReference type="GO" id="GO:0032259">
    <property type="term" value="P:methylation"/>
    <property type="evidence" value="ECO:0007669"/>
    <property type="project" value="UniProtKB-KW"/>
</dbReference>
<dbReference type="PANTHER" id="PTHR45875">
    <property type="entry name" value="METHYLTRANSFERASE N6AMT1"/>
    <property type="match status" value="1"/>
</dbReference>
<evidence type="ECO:0000256" key="2">
    <source>
        <dbReference type="ARBA" id="ARBA00006149"/>
    </source>
</evidence>
<accession>A0A9P6EVF6</accession>
<organism evidence="8 9">
    <name type="scientific">Crepidotus variabilis</name>
    <dbReference type="NCBI Taxonomy" id="179855"/>
    <lineage>
        <taxon>Eukaryota</taxon>
        <taxon>Fungi</taxon>
        <taxon>Dikarya</taxon>
        <taxon>Basidiomycota</taxon>
        <taxon>Agaricomycotina</taxon>
        <taxon>Agaricomycetes</taxon>
        <taxon>Agaricomycetidae</taxon>
        <taxon>Agaricales</taxon>
        <taxon>Agaricineae</taxon>
        <taxon>Crepidotaceae</taxon>
        <taxon>Crepidotus</taxon>
    </lineage>
</organism>
<dbReference type="InterPro" id="IPR002052">
    <property type="entry name" value="DNA_methylase_N6_adenine_CS"/>
</dbReference>
<evidence type="ECO:0000256" key="3">
    <source>
        <dbReference type="ARBA" id="ARBA00022603"/>
    </source>
</evidence>
<evidence type="ECO:0000313" key="8">
    <source>
        <dbReference type="EMBL" id="KAF9535479.1"/>
    </source>
</evidence>
<dbReference type="GO" id="GO:0035657">
    <property type="term" value="C:eRF1 methyltransferase complex"/>
    <property type="evidence" value="ECO:0007669"/>
    <property type="project" value="TreeGrafter"/>
</dbReference>
<evidence type="ECO:0000313" key="9">
    <source>
        <dbReference type="Proteomes" id="UP000807306"/>
    </source>
</evidence>
<evidence type="ECO:0000256" key="5">
    <source>
        <dbReference type="ARBA" id="ARBA00022691"/>
    </source>
</evidence>
<comment type="subcellular location">
    <subcellularLocation>
        <location evidence="1">Nucleus</location>
    </subcellularLocation>
</comment>
<dbReference type="EMBL" id="MU157824">
    <property type="protein sequence ID" value="KAF9535479.1"/>
    <property type="molecule type" value="Genomic_DNA"/>
</dbReference>
<dbReference type="SUPFAM" id="SSF53335">
    <property type="entry name" value="S-adenosyl-L-methionine-dependent methyltransferases"/>
    <property type="match status" value="1"/>
</dbReference>
<keyword evidence="9" id="KW-1185">Reference proteome</keyword>
<dbReference type="OrthoDB" id="406152at2759"/>
<dbReference type="Pfam" id="PF05175">
    <property type="entry name" value="MTS"/>
    <property type="match status" value="1"/>
</dbReference>
<protein>
    <submittedName>
        <fullName evidence="8">S-adenosyl-L-methionine-dependent methyltransferase</fullName>
    </submittedName>
</protein>
<dbReference type="InterPro" id="IPR007848">
    <property type="entry name" value="Small_mtfrase_dom"/>
</dbReference>
<keyword evidence="5" id="KW-0949">S-adenosyl-L-methionine</keyword>
<dbReference type="AlphaFoldDB" id="A0A9P6EVF6"/>
<reference evidence="8" key="1">
    <citation type="submission" date="2020-11" db="EMBL/GenBank/DDBJ databases">
        <authorList>
            <consortium name="DOE Joint Genome Institute"/>
            <person name="Ahrendt S."/>
            <person name="Riley R."/>
            <person name="Andreopoulos W."/>
            <person name="Labutti K."/>
            <person name="Pangilinan J."/>
            <person name="Ruiz-Duenas F.J."/>
            <person name="Barrasa J.M."/>
            <person name="Sanchez-Garcia M."/>
            <person name="Camarero S."/>
            <person name="Miyauchi S."/>
            <person name="Serrano A."/>
            <person name="Linde D."/>
            <person name="Babiker R."/>
            <person name="Drula E."/>
            <person name="Ayuso-Fernandez I."/>
            <person name="Pacheco R."/>
            <person name="Padilla G."/>
            <person name="Ferreira P."/>
            <person name="Barriuso J."/>
            <person name="Kellner H."/>
            <person name="Castanera R."/>
            <person name="Alfaro M."/>
            <person name="Ramirez L."/>
            <person name="Pisabarro A.G."/>
            <person name="Kuo A."/>
            <person name="Tritt A."/>
            <person name="Lipzen A."/>
            <person name="He G."/>
            <person name="Yan M."/>
            <person name="Ng V."/>
            <person name="Cullen D."/>
            <person name="Martin F."/>
            <person name="Rosso M.-N."/>
            <person name="Henrissat B."/>
            <person name="Hibbett D."/>
            <person name="Martinez A.T."/>
            <person name="Grigoriev I.V."/>
        </authorList>
    </citation>
    <scope>NUCLEOTIDE SEQUENCE</scope>
    <source>
        <strain evidence="8">CBS 506.95</strain>
    </source>
</reference>
<dbReference type="PROSITE" id="PS00092">
    <property type="entry name" value="N6_MTASE"/>
    <property type="match status" value="1"/>
</dbReference>
<feature type="domain" description="Methyltransferase small" evidence="7">
    <location>
        <begin position="45"/>
        <end position="127"/>
    </location>
</feature>
<gene>
    <name evidence="8" type="ORF">CPB83DRAFT_779487</name>
</gene>
<evidence type="ECO:0000256" key="1">
    <source>
        <dbReference type="ARBA" id="ARBA00004123"/>
    </source>
</evidence>
<comment type="similarity">
    <text evidence="2">Belongs to the eukaryotic/archaeal PrmC-related family.</text>
</comment>
<dbReference type="GO" id="GO:0005634">
    <property type="term" value="C:nucleus"/>
    <property type="evidence" value="ECO:0007669"/>
    <property type="project" value="UniProtKB-SubCell"/>
</dbReference>
<dbReference type="GO" id="GO:0008276">
    <property type="term" value="F:protein methyltransferase activity"/>
    <property type="evidence" value="ECO:0007669"/>
    <property type="project" value="TreeGrafter"/>
</dbReference>
<dbReference type="GO" id="GO:0008757">
    <property type="term" value="F:S-adenosylmethionine-dependent methyltransferase activity"/>
    <property type="evidence" value="ECO:0007669"/>
    <property type="project" value="TreeGrafter"/>
</dbReference>
<proteinExistence type="inferred from homology"/>
<keyword evidence="4" id="KW-0808">Transferase</keyword>
<dbReference type="CDD" id="cd02440">
    <property type="entry name" value="AdoMet_MTases"/>
    <property type="match status" value="1"/>
</dbReference>
<sequence length="216" mass="23677">MLPTPDLSHLTKKDLEEVYEPAEDTFLLLDALEVDYDYLKGSKPSICLEIGSGSGCVTSFLGNIIGSTAYFCTDINPHACRCTQRTGKQNNVNIQVIHGSLASPLELRLASKVDVLLFNPPYVPTSDDEVGHAQSDGKIEGAWAGGSGGMQITNVMLSKVKNLLSPSGRFYLVALKENNVPGIIKLMREMYTLTGEIVLQRHAGREHLFILRFSHL</sequence>
<dbReference type="GO" id="GO:0003676">
    <property type="term" value="F:nucleic acid binding"/>
    <property type="evidence" value="ECO:0007669"/>
    <property type="project" value="InterPro"/>
</dbReference>
<dbReference type="NCBIfam" id="TIGR00537">
    <property type="entry name" value="hemK_rel_arch"/>
    <property type="match status" value="1"/>
</dbReference>
<evidence type="ECO:0000256" key="4">
    <source>
        <dbReference type="ARBA" id="ARBA00022679"/>
    </source>
</evidence>
<dbReference type="InterPro" id="IPR029063">
    <property type="entry name" value="SAM-dependent_MTases_sf"/>
</dbReference>
<evidence type="ECO:0000256" key="6">
    <source>
        <dbReference type="ARBA" id="ARBA00023242"/>
    </source>
</evidence>